<comment type="caution">
    <text evidence="5">The sequence shown here is derived from an EMBL/GenBank/DDBJ whole genome shotgun (WGS) entry which is preliminary data.</text>
</comment>
<organism evidence="5 6">
    <name type="scientific">Kribbella rubisoli</name>
    <dbReference type="NCBI Taxonomy" id="3075929"/>
    <lineage>
        <taxon>Bacteria</taxon>
        <taxon>Bacillati</taxon>
        <taxon>Actinomycetota</taxon>
        <taxon>Actinomycetes</taxon>
        <taxon>Propionibacteriales</taxon>
        <taxon>Kribbellaceae</taxon>
        <taxon>Kribbella</taxon>
    </lineage>
</organism>
<keyword evidence="5" id="KW-0223">Dioxygenase</keyword>
<dbReference type="SUPFAM" id="SSF51197">
    <property type="entry name" value="Clavaminate synthase-like"/>
    <property type="match status" value="1"/>
</dbReference>
<dbReference type="GO" id="GO:0051213">
    <property type="term" value="F:dioxygenase activity"/>
    <property type="evidence" value="ECO:0007669"/>
    <property type="project" value="UniProtKB-KW"/>
</dbReference>
<protein>
    <submittedName>
        <fullName evidence="5">TfdA family taurine catabolism dioxygenase TauD</fullName>
    </submittedName>
</protein>
<evidence type="ECO:0000256" key="3">
    <source>
        <dbReference type="SAM" id="MobiDB-lite"/>
    </source>
</evidence>
<dbReference type="Gene3D" id="3.60.130.10">
    <property type="entry name" value="Clavaminate synthase-like"/>
    <property type="match status" value="1"/>
</dbReference>
<evidence type="ECO:0000259" key="4">
    <source>
        <dbReference type="Pfam" id="PF02668"/>
    </source>
</evidence>
<sequence length="289" mass="31653">MTRAQGPDGPSTRFGGATAADRLPPALDGTALSGEALRVAVQCQLDSAHIARVRDLPAQLDQFIWLISHWGEPLAYYGAGDPGAHVAHSGVHRVRFDPEAAARRELHALDGPLAAHSAQSLREPRPPYFAMLMVHQGWQDGCPGENGESVLVEWRRAFEALAHRHADRFAGWMETLMGEVPFPDGSAKALVYRLPDPASEYDLGVRLKYELLDHWRTIPTNQARRAEEALTALLAAAATVEHEVQLSSGECVIVDNNRWGHGRRSVRGIRSGAHGPEINPRELWSVTLG</sequence>
<dbReference type="RefSeq" id="WP_130444937.1">
    <property type="nucleotide sequence ID" value="NZ_SHKR01000012.1"/>
</dbReference>
<dbReference type="InterPro" id="IPR003819">
    <property type="entry name" value="TauD/TfdA-like"/>
</dbReference>
<accession>A0A4Q7X1K9</accession>
<dbReference type="OrthoDB" id="4578608at2"/>
<dbReference type="Pfam" id="PF02668">
    <property type="entry name" value="TauD"/>
    <property type="match status" value="1"/>
</dbReference>
<keyword evidence="6" id="KW-1185">Reference proteome</keyword>
<gene>
    <name evidence="5" type="ORF">EV645_3531</name>
</gene>
<dbReference type="InterPro" id="IPR042098">
    <property type="entry name" value="TauD-like_sf"/>
</dbReference>
<name>A0A4Q7X1K9_9ACTN</name>
<proteinExistence type="predicted"/>
<dbReference type="Proteomes" id="UP000292027">
    <property type="component" value="Unassembled WGS sequence"/>
</dbReference>
<evidence type="ECO:0000313" key="6">
    <source>
        <dbReference type="Proteomes" id="UP000292027"/>
    </source>
</evidence>
<dbReference type="EMBL" id="SHKR01000012">
    <property type="protein sequence ID" value="RZU15989.1"/>
    <property type="molecule type" value="Genomic_DNA"/>
</dbReference>
<keyword evidence="1" id="KW-0560">Oxidoreductase</keyword>
<feature type="domain" description="TauD/TfdA-like" evidence="4">
    <location>
        <begin position="34"/>
        <end position="268"/>
    </location>
</feature>
<evidence type="ECO:0000313" key="5">
    <source>
        <dbReference type="EMBL" id="RZU15989.1"/>
    </source>
</evidence>
<keyword evidence="2" id="KW-0408">Iron</keyword>
<dbReference type="AlphaFoldDB" id="A0A4Q7X1K9"/>
<evidence type="ECO:0000256" key="2">
    <source>
        <dbReference type="ARBA" id="ARBA00023004"/>
    </source>
</evidence>
<evidence type="ECO:0000256" key="1">
    <source>
        <dbReference type="ARBA" id="ARBA00023002"/>
    </source>
</evidence>
<feature type="region of interest" description="Disordered" evidence="3">
    <location>
        <begin position="1"/>
        <end position="20"/>
    </location>
</feature>
<reference evidence="5 6" key="1">
    <citation type="journal article" date="2015" name="Stand. Genomic Sci.">
        <title>Genomic Encyclopedia of Bacterial and Archaeal Type Strains, Phase III: the genomes of soil and plant-associated and newly described type strains.</title>
        <authorList>
            <person name="Whitman W.B."/>
            <person name="Woyke T."/>
            <person name="Klenk H.P."/>
            <person name="Zhou Y."/>
            <person name="Lilburn T.G."/>
            <person name="Beck B.J."/>
            <person name="De Vos P."/>
            <person name="Vandamme P."/>
            <person name="Eisen J.A."/>
            <person name="Garrity G."/>
            <person name="Hugenholtz P."/>
            <person name="Kyrpides N.C."/>
        </authorList>
    </citation>
    <scope>NUCLEOTIDE SEQUENCE [LARGE SCALE GENOMIC DNA]</scope>
    <source>
        <strain evidence="5 6">VKM Ac-2540</strain>
    </source>
</reference>